<reference evidence="3" key="1">
    <citation type="submission" date="2020-11" db="EMBL/GenBank/DDBJ databases">
        <authorList>
            <person name="Tran Van P."/>
        </authorList>
    </citation>
    <scope>NUCLEOTIDE SEQUENCE</scope>
</reference>
<dbReference type="OrthoDB" id="448954at2759"/>
<dbReference type="AlphaFoldDB" id="A0A7R9KL42"/>
<dbReference type="SMART" id="SM00020">
    <property type="entry name" value="Tryp_SPc"/>
    <property type="match status" value="1"/>
</dbReference>
<evidence type="ECO:0000313" key="4">
    <source>
        <dbReference type="Proteomes" id="UP000759131"/>
    </source>
</evidence>
<proteinExistence type="predicted"/>
<keyword evidence="1" id="KW-1015">Disulfide bond</keyword>
<organism evidence="3">
    <name type="scientific">Medioppia subpectinata</name>
    <dbReference type="NCBI Taxonomy" id="1979941"/>
    <lineage>
        <taxon>Eukaryota</taxon>
        <taxon>Metazoa</taxon>
        <taxon>Ecdysozoa</taxon>
        <taxon>Arthropoda</taxon>
        <taxon>Chelicerata</taxon>
        <taxon>Arachnida</taxon>
        <taxon>Acari</taxon>
        <taxon>Acariformes</taxon>
        <taxon>Sarcoptiformes</taxon>
        <taxon>Oribatida</taxon>
        <taxon>Brachypylina</taxon>
        <taxon>Oppioidea</taxon>
        <taxon>Oppiidae</taxon>
        <taxon>Medioppia</taxon>
    </lineage>
</organism>
<dbReference type="Pfam" id="PF00089">
    <property type="entry name" value="Trypsin"/>
    <property type="match status" value="2"/>
</dbReference>
<protein>
    <recommendedName>
        <fullName evidence="2">Peptidase S1 domain-containing protein</fullName>
    </recommendedName>
</protein>
<dbReference type="SUPFAM" id="SSF50494">
    <property type="entry name" value="Trypsin-like serine proteases"/>
    <property type="match status" value="2"/>
</dbReference>
<name>A0A7R9KL42_9ACAR</name>
<evidence type="ECO:0000259" key="2">
    <source>
        <dbReference type="PROSITE" id="PS50240"/>
    </source>
</evidence>
<dbReference type="EMBL" id="CAJPIZ010002886">
    <property type="protein sequence ID" value="CAG2105641.1"/>
    <property type="molecule type" value="Genomic_DNA"/>
</dbReference>
<dbReference type="GO" id="GO:0004252">
    <property type="term" value="F:serine-type endopeptidase activity"/>
    <property type="evidence" value="ECO:0007669"/>
    <property type="project" value="InterPro"/>
</dbReference>
<gene>
    <name evidence="3" type="ORF">OSB1V03_LOCUS5646</name>
</gene>
<dbReference type="InterPro" id="IPR009003">
    <property type="entry name" value="Peptidase_S1_PA"/>
</dbReference>
<dbReference type="Gene3D" id="2.40.10.10">
    <property type="entry name" value="Trypsin-like serine proteases"/>
    <property type="match status" value="3"/>
</dbReference>
<evidence type="ECO:0000313" key="3">
    <source>
        <dbReference type="EMBL" id="CAD7625211.1"/>
    </source>
</evidence>
<dbReference type="InterPro" id="IPR018114">
    <property type="entry name" value="TRYPSIN_HIS"/>
</dbReference>
<dbReference type="InterPro" id="IPR001254">
    <property type="entry name" value="Trypsin_dom"/>
</dbReference>
<dbReference type="Proteomes" id="UP000759131">
    <property type="component" value="Unassembled WGS sequence"/>
</dbReference>
<feature type="domain" description="Peptidase S1" evidence="2">
    <location>
        <begin position="54"/>
        <end position="278"/>
    </location>
</feature>
<keyword evidence="4" id="KW-1185">Reference proteome</keyword>
<dbReference type="PROSITE" id="PS00134">
    <property type="entry name" value="TRYPSIN_HIS"/>
    <property type="match status" value="1"/>
</dbReference>
<dbReference type="PANTHER" id="PTHR24253">
    <property type="entry name" value="TRANSMEMBRANE PROTEASE SERINE"/>
    <property type="match status" value="1"/>
</dbReference>
<dbReference type="PANTHER" id="PTHR24253:SF176">
    <property type="entry name" value="CORIN, ISOFORM B"/>
    <property type="match status" value="1"/>
</dbReference>
<accession>A0A7R9KL42</accession>
<sequence length="377" mass="41909">MCISLGQTIGIQLFNQSQSLSTNESSPDISNQTKTIAIINVNKTVENVEKSEVVVNPVKLHTSLKINPAISNIPHEGSNPWVAVILKNNSHHCTGSILNNQWIISAANCFTCVFNSINITSTLIQQYITTQFPKAPGMAGAVMNLDKNATIYGIRIGSISVSLPLLMSHNLPKTMYEEPVRSYLITAGWGHKPVCKLTENRELVTEFKLDIIQPGVCAEPILVWPKLPGNSGGPAIEFRHDHPVLIGTVSYAVNCSDQHPLVFTKISYFLDWIHTVMEEHKNPFINRPKLSQTIEKNLVVATFGSKYEHGLELNMTSITEHEVTPDLHIFKATQKNATLGAHPWVVVVLQNNRHHCTGSILNDKWVMTAAHCFKWLN</sequence>
<evidence type="ECO:0000256" key="1">
    <source>
        <dbReference type="ARBA" id="ARBA00023157"/>
    </source>
</evidence>
<dbReference type="GO" id="GO:0006508">
    <property type="term" value="P:proteolysis"/>
    <property type="evidence" value="ECO:0007669"/>
    <property type="project" value="InterPro"/>
</dbReference>
<dbReference type="InterPro" id="IPR043504">
    <property type="entry name" value="Peptidase_S1_PA_chymotrypsin"/>
</dbReference>
<dbReference type="PROSITE" id="PS50240">
    <property type="entry name" value="TRYPSIN_DOM"/>
    <property type="match status" value="1"/>
</dbReference>
<dbReference type="EMBL" id="OC857461">
    <property type="protein sequence ID" value="CAD7625211.1"/>
    <property type="molecule type" value="Genomic_DNA"/>
</dbReference>